<organism evidence="2 3">
    <name type="scientific">Methanohalarchaeum thermophilum</name>
    <dbReference type="NCBI Taxonomy" id="1903181"/>
    <lineage>
        <taxon>Archaea</taxon>
        <taxon>Methanobacteriati</taxon>
        <taxon>Methanobacteriota</taxon>
        <taxon>Methanonatronarchaeia</taxon>
        <taxon>Methanonatronarchaeales</taxon>
        <taxon>Methanonatronarchaeaceae</taxon>
        <taxon>Candidatus Methanohalarchaeum</taxon>
    </lineage>
</organism>
<feature type="transmembrane region" description="Helical" evidence="1">
    <location>
        <begin position="154"/>
        <end position="176"/>
    </location>
</feature>
<evidence type="ECO:0000256" key="1">
    <source>
        <dbReference type="SAM" id="Phobius"/>
    </source>
</evidence>
<keyword evidence="1" id="KW-1133">Transmembrane helix</keyword>
<gene>
    <name evidence="2" type="ORF">BTN85_0461</name>
</gene>
<dbReference type="InParanoid" id="A0A1Q6DUF5"/>
<keyword evidence="1" id="KW-0472">Membrane</keyword>
<protein>
    <submittedName>
        <fullName evidence="2">Zn-dependent protease</fullName>
    </submittedName>
</protein>
<comment type="caution">
    <text evidence="2">The sequence shown here is derived from an EMBL/GenBank/DDBJ whole genome shotgun (WGS) entry which is preliminary data.</text>
</comment>
<evidence type="ECO:0000313" key="3">
    <source>
        <dbReference type="Proteomes" id="UP000185744"/>
    </source>
</evidence>
<feature type="transmembrane region" description="Helical" evidence="1">
    <location>
        <begin position="90"/>
        <end position="114"/>
    </location>
</feature>
<proteinExistence type="predicted"/>
<dbReference type="Proteomes" id="UP000185744">
    <property type="component" value="Unassembled WGS sequence"/>
</dbReference>
<keyword evidence="3" id="KW-1185">Reference proteome</keyword>
<dbReference type="GO" id="GO:0006508">
    <property type="term" value="P:proteolysis"/>
    <property type="evidence" value="ECO:0007669"/>
    <property type="project" value="UniProtKB-KW"/>
</dbReference>
<feature type="transmembrane region" description="Helical" evidence="1">
    <location>
        <begin position="47"/>
        <end position="69"/>
    </location>
</feature>
<dbReference type="GO" id="GO:0008233">
    <property type="term" value="F:peptidase activity"/>
    <property type="evidence" value="ECO:0007669"/>
    <property type="project" value="UniProtKB-KW"/>
</dbReference>
<feature type="transmembrane region" description="Helical" evidence="1">
    <location>
        <begin position="126"/>
        <end position="147"/>
    </location>
</feature>
<accession>A0A1Q6DUF5</accession>
<dbReference type="STRING" id="1903181.BTN85_0461"/>
<keyword evidence="2" id="KW-0645">Protease</keyword>
<keyword evidence="1" id="KW-0812">Transmembrane</keyword>
<dbReference type="AlphaFoldDB" id="A0A1Q6DUF5"/>
<dbReference type="EMBL" id="MSDW01000001">
    <property type="protein sequence ID" value="OKY77983.1"/>
    <property type="molecule type" value="Genomic_DNA"/>
</dbReference>
<dbReference type="PANTHER" id="PTHR35864">
    <property type="entry name" value="ZINC METALLOPROTEASE MJ0611-RELATED"/>
    <property type="match status" value="1"/>
</dbReference>
<keyword evidence="2" id="KW-0378">Hydrolase</keyword>
<dbReference type="PANTHER" id="PTHR35864:SF1">
    <property type="entry name" value="ZINC METALLOPROTEASE YWHC-RELATED"/>
    <property type="match status" value="1"/>
</dbReference>
<feature type="transmembrane region" description="Helical" evidence="1">
    <location>
        <begin position="188"/>
        <end position="207"/>
    </location>
</feature>
<reference evidence="2" key="1">
    <citation type="submission" date="2016-12" db="EMBL/GenBank/DDBJ databases">
        <title>Discovery of methanogenic haloarchaea.</title>
        <authorList>
            <person name="Sorokin D.Y."/>
            <person name="Makarova K.S."/>
            <person name="Abbas B."/>
            <person name="Ferrer M."/>
            <person name="Golyshin P.N."/>
        </authorList>
    </citation>
    <scope>NUCLEOTIDE SEQUENCE [LARGE SCALE GENOMIC DNA]</scope>
    <source>
        <strain evidence="2">HMET1</strain>
    </source>
</reference>
<name>A0A1Q6DUF5_METT1</name>
<feature type="transmembrane region" description="Helical" evidence="1">
    <location>
        <begin position="17"/>
        <end position="35"/>
    </location>
</feature>
<evidence type="ECO:0000313" key="2">
    <source>
        <dbReference type="EMBL" id="OKY77983.1"/>
    </source>
</evidence>
<dbReference type="InterPro" id="IPR052348">
    <property type="entry name" value="Metallopeptidase_M50B"/>
</dbReference>
<sequence length="208" mass="23324">MVNNSFYSTSKKEIRDILIAWFVLSVSLAIVFRWNNSPPSLDILISIDMGLSLLISLLTVGPAFILHEVSHKMIAQRFGYWAEFRMQTKMLFFSLFVAYAGGVVFAAPGAVRIFGRSISTSENGRISLAGPVANIFTGILFLPLSFMPNIIGRIGVYGVFINFFLAAFNLLPFSILDGKKIKNWSIKIYFPIFLISIILVIFSFLYVI</sequence>